<sequence>MVTVALVGTMIGQVVFGYLGDRVGRRRVYGLSLTLMVLSSFGCGFSICTSQSCVLGSLGFFRFLLGLGIGGDYPLSATIMSEFANKTTSGAFIAVVFSMQGFGILASSLVTMVVCSAFYGSYGQNPGDPTPGRHRMESHTDAGGGSGDLHVLLAHENSGNSKVYSSGGAQCAPSSQGHGEGVRYVPDPDTRGSTLTIHRPHPIIPPAFEAVLLPPWPEPAVLRHRLIYHRFIPDKSSVNAFEAAFEVAKLQAIVAACSTIPGYWATVYFIERVGRVKIQMLGFLFMAAVYMALGIPYYTHWNSHTDRGFMFLYGLTLFFANFGPNTTTFIVPAEIFHARFRSTCHGLSGAAGKLGAIIGSVGFVWTSHSREENGYPKATGMTTSLAILGGVCIVGAVITYLFTPETRGRSLEENEKDDVEATETMNVLRCIRSSNSSIQSDSSYGGGVEPRSACWKIQNIHQHLRIP</sequence>
<evidence type="ECO:0000256" key="5">
    <source>
        <dbReference type="SAM" id="Phobius"/>
    </source>
</evidence>
<evidence type="ECO:0000256" key="3">
    <source>
        <dbReference type="ARBA" id="ARBA00022989"/>
    </source>
</evidence>
<dbReference type="Pfam" id="PF07690">
    <property type="entry name" value="MFS_1"/>
    <property type="match status" value="1"/>
</dbReference>
<protein>
    <recommendedName>
        <fullName evidence="6">Major facilitator superfamily (MFS) profile domain-containing protein</fullName>
    </recommendedName>
</protein>
<evidence type="ECO:0000256" key="2">
    <source>
        <dbReference type="ARBA" id="ARBA00022692"/>
    </source>
</evidence>
<dbReference type="SUPFAM" id="SSF103473">
    <property type="entry name" value="MFS general substrate transporter"/>
    <property type="match status" value="2"/>
</dbReference>
<dbReference type="Proteomes" id="UP001345219">
    <property type="component" value="Chromosome 16"/>
</dbReference>
<dbReference type="PROSITE" id="PS50850">
    <property type="entry name" value="MFS"/>
    <property type="match status" value="1"/>
</dbReference>
<dbReference type="Gene3D" id="1.20.1250.20">
    <property type="entry name" value="MFS general substrate transporter like domains"/>
    <property type="match status" value="2"/>
</dbReference>
<feature type="domain" description="Major facilitator superfamily (MFS) profile" evidence="6">
    <location>
        <begin position="1"/>
        <end position="407"/>
    </location>
</feature>
<evidence type="ECO:0000256" key="1">
    <source>
        <dbReference type="ARBA" id="ARBA00004141"/>
    </source>
</evidence>
<dbReference type="InterPro" id="IPR020846">
    <property type="entry name" value="MFS_dom"/>
</dbReference>
<keyword evidence="2 5" id="KW-0812">Transmembrane</keyword>
<dbReference type="PANTHER" id="PTHR24064">
    <property type="entry name" value="SOLUTE CARRIER FAMILY 22 MEMBER"/>
    <property type="match status" value="1"/>
</dbReference>
<keyword evidence="4 5" id="KW-0472">Membrane</keyword>
<dbReference type="InterPro" id="IPR036259">
    <property type="entry name" value="MFS_trans_sf"/>
</dbReference>
<keyword evidence="8" id="KW-1185">Reference proteome</keyword>
<feature type="transmembrane region" description="Helical" evidence="5">
    <location>
        <begin position="280"/>
        <end position="298"/>
    </location>
</feature>
<feature type="transmembrane region" description="Helical" evidence="5">
    <location>
        <begin position="385"/>
        <end position="403"/>
    </location>
</feature>
<evidence type="ECO:0000259" key="6">
    <source>
        <dbReference type="PROSITE" id="PS50850"/>
    </source>
</evidence>
<feature type="transmembrane region" description="Helical" evidence="5">
    <location>
        <begin position="343"/>
        <end position="365"/>
    </location>
</feature>
<dbReference type="InterPro" id="IPR011701">
    <property type="entry name" value="MFS"/>
</dbReference>
<dbReference type="GO" id="GO:0016020">
    <property type="term" value="C:membrane"/>
    <property type="evidence" value="ECO:0007669"/>
    <property type="project" value="UniProtKB-SubCell"/>
</dbReference>
<feature type="transmembrane region" description="Helical" evidence="5">
    <location>
        <begin position="310"/>
        <end position="331"/>
    </location>
</feature>
<accession>A0AAN7PSI2</accession>
<organism evidence="7 8">
    <name type="scientific">Trapa incisa</name>
    <dbReference type="NCBI Taxonomy" id="236973"/>
    <lineage>
        <taxon>Eukaryota</taxon>
        <taxon>Viridiplantae</taxon>
        <taxon>Streptophyta</taxon>
        <taxon>Embryophyta</taxon>
        <taxon>Tracheophyta</taxon>
        <taxon>Spermatophyta</taxon>
        <taxon>Magnoliopsida</taxon>
        <taxon>eudicotyledons</taxon>
        <taxon>Gunneridae</taxon>
        <taxon>Pentapetalae</taxon>
        <taxon>rosids</taxon>
        <taxon>malvids</taxon>
        <taxon>Myrtales</taxon>
        <taxon>Lythraceae</taxon>
        <taxon>Trapa</taxon>
    </lineage>
</organism>
<evidence type="ECO:0000313" key="8">
    <source>
        <dbReference type="Proteomes" id="UP001345219"/>
    </source>
</evidence>
<name>A0AAN7PSI2_9MYRT</name>
<feature type="transmembrane region" description="Helical" evidence="5">
    <location>
        <begin position="27"/>
        <end position="47"/>
    </location>
</feature>
<evidence type="ECO:0000256" key="4">
    <source>
        <dbReference type="ARBA" id="ARBA00023136"/>
    </source>
</evidence>
<dbReference type="Pfam" id="PF00083">
    <property type="entry name" value="Sugar_tr"/>
    <property type="match status" value="1"/>
</dbReference>
<feature type="transmembrane region" description="Helical" evidence="5">
    <location>
        <begin position="54"/>
        <end position="71"/>
    </location>
</feature>
<dbReference type="GO" id="GO:0022857">
    <property type="term" value="F:transmembrane transporter activity"/>
    <property type="evidence" value="ECO:0007669"/>
    <property type="project" value="InterPro"/>
</dbReference>
<gene>
    <name evidence="7" type="ORF">SAY87_021874</name>
</gene>
<dbReference type="InterPro" id="IPR005828">
    <property type="entry name" value="MFS_sugar_transport-like"/>
</dbReference>
<evidence type="ECO:0000313" key="7">
    <source>
        <dbReference type="EMBL" id="KAK4753076.1"/>
    </source>
</evidence>
<dbReference type="CDD" id="cd17364">
    <property type="entry name" value="MFS_PhT"/>
    <property type="match status" value="1"/>
</dbReference>
<comment type="subcellular location">
    <subcellularLocation>
        <location evidence="1">Membrane</location>
        <topology evidence="1">Multi-pass membrane protein</topology>
    </subcellularLocation>
</comment>
<feature type="transmembrane region" description="Helical" evidence="5">
    <location>
        <begin position="91"/>
        <end position="119"/>
    </location>
</feature>
<proteinExistence type="predicted"/>
<comment type="caution">
    <text evidence="7">The sequence shown here is derived from an EMBL/GenBank/DDBJ whole genome shotgun (WGS) entry which is preliminary data.</text>
</comment>
<reference evidence="7 8" key="1">
    <citation type="journal article" date="2023" name="Hortic Res">
        <title>Pangenome of water caltrop reveals structural variations and asymmetric subgenome divergence after allopolyploidization.</title>
        <authorList>
            <person name="Zhang X."/>
            <person name="Chen Y."/>
            <person name="Wang L."/>
            <person name="Yuan Y."/>
            <person name="Fang M."/>
            <person name="Shi L."/>
            <person name="Lu R."/>
            <person name="Comes H.P."/>
            <person name="Ma Y."/>
            <person name="Chen Y."/>
            <person name="Huang G."/>
            <person name="Zhou Y."/>
            <person name="Zheng Z."/>
            <person name="Qiu Y."/>
        </authorList>
    </citation>
    <scope>NUCLEOTIDE SEQUENCE [LARGE SCALE GENOMIC DNA]</scope>
    <source>
        <tissue evidence="7">Roots</tissue>
    </source>
</reference>
<keyword evidence="3 5" id="KW-1133">Transmembrane helix</keyword>
<dbReference type="EMBL" id="JAXIOK010000016">
    <property type="protein sequence ID" value="KAK4753076.1"/>
    <property type="molecule type" value="Genomic_DNA"/>
</dbReference>
<dbReference type="AlphaFoldDB" id="A0AAN7PSI2"/>